<accession>M4VAN1</accession>
<dbReference type="PATRIC" id="fig|1184267.3.peg.1312"/>
<organism evidence="2 3">
    <name type="scientific">Pseudobdellovibrio exovorus JSS</name>
    <dbReference type="NCBI Taxonomy" id="1184267"/>
    <lineage>
        <taxon>Bacteria</taxon>
        <taxon>Pseudomonadati</taxon>
        <taxon>Bdellovibrionota</taxon>
        <taxon>Bdellovibrionia</taxon>
        <taxon>Bdellovibrionales</taxon>
        <taxon>Pseudobdellovibrionaceae</taxon>
        <taxon>Pseudobdellovibrio</taxon>
    </lineage>
</organism>
<dbReference type="EMBL" id="CP003537">
    <property type="protein sequence ID" value="AGH95510.1"/>
    <property type="molecule type" value="Genomic_DNA"/>
</dbReference>
<gene>
    <name evidence="2" type="ORF">A11Q_1294</name>
</gene>
<dbReference type="AlphaFoldDB" id="M4VAN1"/>
<proteinExistence type="predicted"/>
<sequence length="135" mass="15346">MKPVMMICTLMMFPLVSFASLDCEDVVYISRESTVLSSEVSQLRRRVQSQAHYDQVISTAHRIVLELDETTGLPAANVSDADYTRFKKIQTDLDNNPNDAQLAQQLERGDLQYLNNLRVSAMSNIRSLYARCLKN</sequence>
<dbReference type="STRING" id="1184267.A11Q_1294"/>
<dbReference type="RefSeq" id="WP_015470000.1">
    <property type="nucleotide sequence ID" value="NC_020813.1"/>
</dbReference>
<evidence type="ECO:0000256" key="1">
    <source>
        <dbReference type="SAM" id="SignalP"/>
    </source>
</evidence>
<evidence type="ECO:0000313" key="3">
    <source>
        <dbReference type="Proteomes" id="UP000012040"/>
    </source>
</evidence>
<keyword evidence="1" id="KW-0732">Signal</keyword>
<protein>
    <submittedName>
        <fullName evidence="2">Uncharacterized protein</fullName>
    </submittedName>
</protein>
<dbReference type="KEGG" id="bex:A11Q_1294"/>
<dbReference type="HOGENOM" id="CLU_1881671_0_0_7"/>
<feature type="chain" id="PRO_5004060083" evidence="1">
    <location>
        <begin position="20"/>
        <end position="135"/>
    </location>
</feature>
<feature type="signal peptide" evidence="1">
    <location>
        <begin position="1"/>
        <end position="19"/>
    </location>
</feature>
<dbReference type="Proteomes" id="UP000012040">
    <property type="component" value="Chromosome"/>
</dbReference>
<evidence type="ECO:0000313" key="2">
    <source>
        <dbReference type="EMBL" id="AGH95510.1"/>
    </source>
</evidence>
<name>M4VAN1_9BACT</name>
<reference evidence="2 3" key="1">
    <citation type="journal article" date="2013" name="ISME J.">
        <title>By their genes ye shall know them: genomic signatures of predatory bacteria.</title>
        <authorList>
            <person name="Pasternak Z."/>
            <person name="Pietrokovski S."/>
            <person name="Rotem O."/>
            <person name="Gophna U."/>
            <person name="Lurie-Weinberger M.N."/>
            <person name="Jurkevitch E."/>
        </authorList>
    </citation>
    <scope>NUCLEOTIDE SEQUENCE [LARGE SCALE GENOMIC DNA]</scope>
    <source>
        <strain evidence="2 3">JSS</strain>
    </source>
</reference>
<keyword evidence="3" id="KW-1185">Reference proteome</keyword>